<dbReference type="EMBL" id="CP063304">
    <property type="protein sequence ID" value="QOV18104.1"/>
    <property type="molecule type" value="Genomic_DNA"/>
</dbReference>
<organism evidence="2 3">
    <name type="scientific">Blautia liquoris</name>
    <dbReference type="NCBI Taxonomy" id="2779518"/>
    <lineage>
        <taxon>Bacteria</taxon>
        <taxon>Bacillati</taxon>
        <taxon>Bacillota</taxon>
        <taxon>Clostridia</taxon>
        <taxon>Lachnospirales</taxon>
        <taxon>Lachnospiraceae</taxon>
        <taxon>Blautia</taxon>
    </lineage>
</organism>
<gene>
    <name evidence="2" type="ORF">INP51_08545</name>
</gene>
<dbReference type="PROSITE" id="PS51482">
    <property type="entry name" value="DEGV"/>
    <property type="match status" value="1"/>
</dbReference>
<dbReference type="PANTHER" id="PTHR33434">
    <property type="entry name" value="DEGV DOMAIN-CONTAINING PROTEIN DR_1986-RELATED"/>
    <property type="match status" value="1"/>
</dbReference>
<dbReference type="AlphaFoldDB" id="A0A7M2RDR1"/>
<dbReference type="InterPro" id="IPR043168">
    <property type="entry name" value="DegV_C"/>
</dbReference>
<dbReference type="InterPro" id="IPR003797">
    <property type="entry name" value="DegV"/>
</dbReference>
<dbReference type="Gene3D" id="3.40.50.10170">
    <property type="match status" value="1"/>
</dbReference>
<proteinExistence type="predicted"/>
<dbReference type="Gene3D" id="3.30.1180.10">
    <property type="match status" value="1"/>
</dbReference>
<dbReference type="NCBIfam" id="TIGR00762">
    <property type="entry name" value="DegV"/>
    <property type="match status" value="1"/>
</dbReference>
<dbReference type="RefSeq" id="WP_193734466.1">
    <property type="nucleotide sequence ID" value="NZ_CP063304.1"/>
</dbReference>
<dbReference type="PANTHER" id="PTHR33434:SF2">
    <property type="entry name" value="FATTY ACID-BINDING PROTEIN TM_1468"/>
    <property type="match status" value="1"/>
</dbReference>
<dbReference type="SUPFAM" id="SSF82549">
    <property type="entry name" value="DAK1/DegV-like"/>
    <property type="match status" value="1"/>
</dbReference>
<protein>
    <submittedName>
        <fullName evidence="2">DegV family protein</fullName>
    </submittedName>
</protein>
<dbReference type="Proteomes" id="UP000593601">
    <property type="component" value="Chromosome"/>
</dbReference>
<accession>A0A7M2RDR1</accession>
<reference evidence="2 3" key="1">
    <citation type="submission" date="2020-10" db="EMBL/GenBank/DDBJ databases">
        <title>Blautia liquoris sp.nov., isolated from the mud in a fermentation cellar used for the production of Chinese strong-flavoured liquor.</title>
        <authorList>
            <person name="Lu L."/>
        </authorList>
    </citation>
    <scope>NUCLEOTIDE SEQUENCE [LARGE SCALE GENOMIC DNA]</scope>
    <source>
        <strain evidence="2 3">LZLJ-3</strain>
    </source>
</reference>
<dbReference type="GO" id="GO:0008289">
    <property type="term" value="F:lipid binding"/>
    <property type="evidence" value="ECO:0007669"/>
    <property type="project" value="UniProtKB-KW"/>
</dbReference>
<dbReference type="InterPro" id="IPR050270">
    <property type="entry name" value="DegV_domain_contain"/>
</dbReference>
<dbReference type="KEGG" id="bliq:INP51_08545"/>
<sequence>MTQIIADSTCDINKELLEGHKLITLPLVISAEGRDYLDGIDIGIEQVYALMRKDVLPKTAQIPYEVMKEEFEKCCQNGENFIYISFSGEMSGCFSLAHVVADELKEKYPERQMEIVDSRGGSCATGLIVLQALLMSEKGMDIEVIVKEINFMIDHVEHLFTVADLKWMVKGGRISKPLGWAGSVLNIRPWLDVKDGKMTVEGMVRGEKKAVQTVIKEVCRRTEDFQRQMIAIAHTGNKPLADNVSRQIIEILPECTTTITEIGGVLGAHLGMGGLGVFFFREPSEHYMLLGAI</sequence>
<name>A0A7M2RDR1_9FIRM</name>
<evidence type="ECO:0000313" key="2">
    <source>
        <dbReference type="EMBL" id="QOV18104.1"/>
    </source>
</evidence>
<evidence type="ECO:0000256" key="1">
    <source>
        <dbReference type="ARBA" id="ARBA00023121"/>
    </source>
</evidence>
<keyword evidence="1" id="KW-0446">Lipid-binding</keyword>
<dbReference type="Pfam" id="PF02645">
    <property type="entry name" value="DegV"/>
    <property type="match status" value="1"/>
</dbReference>
<evidence type="ECO:0000313" key="3">
    <source>
        <dbReference type="Proteomes" id="UP000593601"/>
    </source>
</evidence>
<keyword evidence="3" id="KW-1185">Reference proteome</keyword>